<reference evidence="5 6" key="1">
    <citation type="submission" date="2021-03" db="EMBL/GenBank/DDBJ databases">
        <title>Enterococcal diversity collection.</title>
        <authorList>
            <person name="Gilmore M.S."/>
            <person name="Schwartzman J."/>
            <person name="Van Tyne D."/>
            <person name="Martin M."/>
            <person name="Earl A.M."/>
            <person name="Manson A.L."/>
            <person name="Straub T."/>
            <person name="Salamzade R."/>
            <person name="Saavedra J."/>
            <person name="Lebreton F."/>
            <person name="Prichula J."/>
            <person name="Schaufler K."/>
            <person name="Gaca A."/>
            <person name="Sgardioli B."/>
            <person name="Wagenaar J."/>
            <person name="Strong T."/>
        </authorList>
    </citation>
    <scope>NUCLEOTIDE SEQUENCE [LARGE SCALE GENOMIC DNA]</scope>
    <source>
        <strain evidence="5 6">MJM16</strain>
    </source>
</reference>
<dbReference type="InterPro" id="IPR018197">
    <property type="entry name" value="Glycerate_kinase_RE-like"/>
</dbReference>
<dbReference type="NCBIfam" id="TIGR00045">
    <property type="entry name" value="glycerate kinase"/>
    <property type="match status" value="1"/>
</dbReference>
<dbReference type="Gene3D" id="3.90.1510.10">
    <property type="entry name" value="Glycerate kinase, domain 2"/>
    <property type="match status" value="1"/>
</dbReference>
<evidence type="ECO:0000256" key="4">
    <source>
        <dbReference type="PIRNR" id="PIRNR006078"/>
    </source>
</evidence>
<sequence length="380" mass="40744">MKIVIAMDSFKGSASSLEAGTAVKKGIQLGMRHSQAIEILPVADGGEGTVEAFITGTSGSIETAEVTGPFEKKVNARYGLLNNLAILEVAETSGITLVKKADLDPWQATSYGLGELLRKLIKTGHRHFLIGLGGSATNDGGLGMLQALGYRFLKKNGEAIPRSVCEIEHIESVDDSLVPKELADCHFTIASDVTNPLWGKHGATAVYGPQKGVRSADIAKFDALLQHFSAITKEYLKQEFSQIAGAGAAGGLGFAILAYLNGKITPGFQLLAKEKHFEEKIEACDLVITGEGRLDAQSVMGKVPSSLAKITQKYNKPLIVIAGSTSDDAYQCNDHGIDAFFSIIHRIGTEEELLQPAVTTESIQQTAEQLFRFYQTMKAL</sequence>
<keyword evidence="2 4" id="KW-0808">Transferase</keyword>
<proteinExistence type="inferred from homology"/>
<accession>A0ABS3HGA2</accession>
<evidence type="ECO:0000313" key="5">
    <source>
        <dbReference type="EMBL" id="MBO0452486.1"/>
    </source>
</evidence>
<dbReference type="PANTHER" id="PTHR21599">
    <property type="entry name" value="GLYCERATE KINASE"/>
    <property type="match status" value="1"/>
</dbReference>
<dbReference type="Pfam" id="PF02595">
    <property type="entry name" value="Gly_kinase"/>
    <property type="match status" value="1"/>
</dbReference>
<protein>
    <submittedName>
        <fullName evidence="5">Glycerate kinase</fullName>
    </submittedName>
</protein>
<keyword evidence="6" id="KW-1185">Reference proteome</keyword>
<organism evidence="5 6">
    <name type="scientific">Candidatus Enterococcus murrayae</name>
    <dbReference type="NCBI Taxonomy" id="2815321"/>
    <lineage>
        <taxon>Bacteria</taxon>
        <taxon>Bacillati</taxon>
        <taxon>Bacillota</taxon>
        <taxon>Bacilli</taxon>
        <taxon>Lactobacillales</taxon>
        <taxon>Enterococcaceae</taxon>
        <taxon>Enterococcus</taxon>
    </lineage>
</organism>
<dbReference type="EMBL" id="JAFLVR010000020">
    <property type="protein sequence ID" value="MBO0452486.1"/>
    <property type="molecule type" value="Genomic_DNA"/>
</dbReference>
<dbReference type="GO" id="GO:0016301">
    <property type="term" value="F:kinase activity"/>
    <property type="evidence" value="ECO:0007669"/>
    <property type="project" value="UniProtKB-KW"/>
</dbReference>
<gene>
    <name evidence="5" type="ORF">JZO85_09405</name>
</gene>
<dbReference type="SUPFAM" id="SSF110738">
    <property type="entry name" value="Glycerate kinase I"/>
    <property type="match status" value="1"/>
</dbReference>
<dbReference type="Gene3D" id="3.40.50.10350">
    <property type="entry name" value="Glycerate kinase, domain 1"/>
    <property type="match status" value="1"/>
</dbReference>
<dbReference type="PANTHER" id="PTHR21599:SF0">
    <property type="entry name" value="GLYCERATE KINASE"/>
    <property type="match status" value="1"/>
</dbReference>
<evidence type="ECO:0000256" key="3">
    <source>
        <dbReference type="ARBA" id="ARBA00022777"/>
    </source>
</evidence>
<dbReference type="InterPro" id="IPR036129">
    <property type="entry name" value="Glycerate_kinase_sf"/>
</dbReference>
<dbReference type="InterPro" id="IPR018193">
    <property type="entry name" value="Glyc_kinase_flavodox-like_fold"/>
</dbReference>
<name>A0ABS3HGA2_9ENTE</name>
<dbReference type="InterPro" id="IPR004381">
    <property type="entry name" value="Glycerate_kinase"/>
</dbReference>
<comment type="similarity">
    <text evidence="1 4">Belongs to the glycerate kinase type-1 family.</text>
</comment>
<comment type="caution">
    <text evidence="5">The sequence shown here is derived from an EMBL/GenBank/DDBJ whole genome shotgun (WGS) entry which is preliminary data.</text>
</comment>
<evidence type="ECO:0000256" key="1">
    <source>
        <dbReference type="ARBA" id="ARBA00006284"/>
    </source>
</evidence>
<evidence type="ECO:0000256" key="2">
    <source>
        <dbReference type="ARBA" id="ARBA00022679"/>
    </source>
</evidence>
<dbReference type="PIRSF" id="PIRSF006078">
    <property type="entry name" value="GlxK"/>
    <property type="match status" value="1"/>
</dbReference>
<dbReference type="RefSeq" id="WP_207108255.1">
    <property type="nucleotide sequence ID" value="NZ_JAFLVR010000020.1"/>
</dbReference>
<keyword evidence="3 4" id="KW-0418">Kinase</keyword>
<dbReference type="Proteomes" id="UP000664495">
    <property type="component" value="Unassembled WGS sequence"/>
</dbReference>
<evidence type="ECO:0000313" key="6">
    <source>
        <dbReference type="Proteomes" id="UP000664495"/>
    </source>
</evidence>